<dbReference type="AlphaFoldDB" id="A0A9P8YCY6"/>
<evidence type="ECO:0000313" key="5">
    <source>
        <dbReference type="EMBL" id="KAH7034527.1"/>
    </source>
</evidence>
<dbReference type="GO" id="GO:0000981">
    <property type="term" value="F:DNA-binding transcription factor activity, RNA polymerase II-specific"/>
    <property type="evidence" value="ECO:0007669"/>
    <property type="project" value="InterPro"/>
</dbReference>
<keyword evidence="2" id="KW-0539">Nucleus</keyword>
<dbReference type="GO" id="GO:0000976">
    <property type="term" value="F:transcription cis-regulatory region binding"/>
    <property type="evidence" value="ECO:0007669"/>
    <property type="project" value="TreeGrafter"/>
</dbReference>
<dbReference type="Pfam" id="PF11951">
    <property type="entry name" value="Fungal_trans_2"/>
    <property type="match status" value="1"/>
</dbReference>
<feature type="region of interest" description="Disordered" evidence="3">
    <location>
        <begin position="61"/>
        <end position="83"/>
    </location>
</feature>
<gene>
    <name evidence="5" type="ORF">B0I36DRAFT_240361</name>
</gene>
<sequence length="711" mass="78576">MGSVPLPGQLKKRHKSFAGCWTCRARKVKCDESRPRCVQCRLKDLDCEGYAVRLRWMPLEAGSDASRDDDNQSQQGSDQPGMAIGRSQRSLIVYEDAQSHLSPLDLDDIFRQIDGFPVQKQRSSANTDHALFLTNFGVFLPCPGSNEASSPLPSSDEHQRILSQSLLDAWPPDDAQALDGTGPRGSELELNGSAILSPGHGQSLSPSTIATLQHGTATDYPAEHGEGDHLDGGASPGNIHGLWWTDDSSNAITYNPSPSYMPEVERFLMNHYVHRVVHLFCVTDYEKSPWKTIHLPRVLQSAGQLSLYGSTSKIRDALRNALLSISAFYLANDSNSRSCEKEAGTWANDAIKFKGRAIKLLKETVESSTPHSRPKYKELLATMLSMITINVMSGDTSTCGIHLDGAFRFMTHIRGSKTKYSSKAQSLHRIYFYLRVIYDSTAARHNSLDQQSSSCSPASPDSYFGTALSVGLLDRGDETDGQRGNSPLLCHVAAPRSTTVGEYEYVYGVPQDLLILLARTTDLIEQIDECRKSGSTPSHELAELCNELESDIMEWVPGYPFPSPQGDRGDGSRTTPSSEIIEKTTAAFHNALVIYFAQHIRLMRHSFLRSHIEIVLGSIEDIERIKADSGILSAPLYWPAFIAGSEAFDSKCQDRFRAWYAQVEAYRLASVRSGIGVLKQVWAEGPTPPHNRTTSQWRTAVRRTGACLMLS</sequence>
<dbReference type="Gene3D" id="4.10.240.10">
    <property type="entry name" value="Zn(2)-C6 fungal-type DNA-binding domain"/>
    <property type="match status" value="1"/>
</dbReference>
<feature type="region of interest" description="Disordered" evidence="3">
    <location>
        <begin position="169"/>
        <end position="207"/>
    </location>
</feature>
<evidence type="ECO:0000256" key="2">
    <source>
        <dbReference type="ARBA" id="ARBA00023242"/>
    </source>
</evidence>
<evidence type="ECO:0000256" key="3">
    <source>
        <dbReference type="SAM" id="MobiDB-lite"/>
    </source>
</evidence>
<dbReference type="GO" id="GO:0045944">
    <property type="term" value="P:positive regulation of transcription by RNA polymerase II"/>
    <property type="evidence" value="ECO:0007669"/>
    <property type="project" value="TreeGrafter"/>
</dbReference>
<dbReference type="SMART" id="SM00066">
    <property type="entry name" value="GAL4"/>
    <property type="match status" value="1"/>
</dbReference>
<dbReference type="CDD" id="cd00067">
    <property type="entry name" value="GAL4"/>
    <property type="match status" value="1"/>
</dbReference>
<keyword evidence="6" id="KW-1185">Reference proteome</keyword>
<dbReference type="GO" id="GO:0008270">
    <property type="term" value="F:zinc ion binding"/>
    <property type="evidence" value="ECO:0007669"/>
    <property type="project" value="InterPro"/>
</dbReference>
<dbReference type="InterPro" id="IPR021858">
    <property type="entry name" value="Fun_TF"/>
</dbReference>
<dbReference type="PROSITE" id="PS00463">
    <property type="entry name" value="ZN2_CY6_FUNGAL_1"/>
    <property type="match status" value="1"/>
</dbReference>
<dbReference type="PROSITE" id="PS50048">
    <property type="entry name" value="ZN2_CY6_FUNGAL_2"/>
    <property type="match status" value="1"/>
</dbReference>
<comment type="subcellular location">
    <subcellularLocation>
        <location evidence="1">Nucleus</location>
    </subcellularLocation>
</comment>
<dbReference type="Proteomes" id="UP000756346">
    <property type="component" value="Unassembled WGS sequence"/>
</dbReference>
<name>A0A9P8YCY6_9PEZI</name>
<dbReference type="InterPro" id="IPR001138">
    <property type="entry name" value="Zn2Cys6_DnaBD"/>
</dbReference>
<dbReference type="InterPro" id="IPR036864">
    <property type="entry name" value="Zn2-C6_fun-type_DNA-bd_sf"/>
</dbReference>
<accession>A0A9P8YCY6</accession>
<evidence type="ECO:0000256" key="1">
    <source>
        <dbReference type="ARBA" id="ARBA00004123"/>
    </source>
</evidence>
<feature type="domain" description="Zn(2)-C6 fungal-type" evidence="4">
    <location>
        <begin position="19"/>
        <end position="47"/>
    </location>
</feature>
<dbReference type="GeneID" id="70179303"/>
<dbReference type="GO" id="GO:0005634">
    <property type="term" value="C:nucleus"/>
    <property type="evidence" value="ECO:0007669"/>
    <property type="project" value="UniProtKB-SubCell"/>
</dbReference>
<dbReference type="PANTHER" id="PTHR37534:SF49">
    <property type="entry name" value="LYSINE BIOSYNTHESIS REGULATORY PROTEIN LYS14"/>
    <property type="match status" value="1"/>
</dbReference>
<comment type="caution">
    <text evidence="5">The sequence shown here is derived from an EMBL/GenBank/DDBJ whole genome shotgun (WGS) entry which is preliminary data.</text>
</comment>
<proteinExistence type="predicted"/>
<reference evidence="5" key="1">
    <citation type="journal article" date="2021" name="Nat. Commun.">
        <title>Genetic determinants of endophytism in the Arabidopsis root mycobiome.</title>
        <authorList>
            <person name="Mesny F."/>
            <person name="Miyauchi S."/>
            <person name="Thiergart T."/>
            <person name="Pickel B."/>
            <person name="Atanasova L."/>
            <person name="Karlsson M."/>
            <person name="Huettel B."/>
            <person name="Barry K.W."/>
            <person name="Haridas S."/>
            <person name="Chen C."/>
            <person name="Bauer D."/>
            <person name="Andreopoulos W."/>
            <person name="Pangilinan J."/>
            <person name="LaButti K."/>
            <person name="Riley R."/>
            <person name="Lipzen A."/>
            <person name="Clum A."/>
            <person name="Drula E."/>
            <person name="Henrissat B."/>
            <person name="Kohler A."/>
            <person name="Grigoriev I.V."/>
            <person name="Martin F.M."/>
            <person name="Hacquard S."/>
        </authorList>
    </citation>
    <scope>NUCLEOTIDE SEQUENCE</scope>
    <source>
        <strain evidence="5">MPI-CAGE-CH-0230</strain>
    </source>
</reference>
<evidence type="ECO:0000313" key="6">
    <source>
        <dbReference type="Proteomes" id="UP000756346"/>
    </source>
</evidence>
<dbReference type="RefSeq" id="XP_046014620.1">
    <property type="nucleotide sequence ID" value="XM_046149757.1"/>
</dbReference>
<protein>
    <submittedName>
        <fullName evidence="5">Fungal-specific transcription factor domain-containing protein</fullName>
    </submittedName>
</protein>
<evidence type="ECO:0000259" key="4">
    <source>
        <dbReference type="PROSITE" id="PS50048"/>
    </source>
</evidence>
<dbReference type="OrthoDB" id="3477330at2759"/>
<dbReference type="EMBL" id="JAGTJQ010000003">
    <property type="protein sequence ID" value="KAH7034527.1"/>
    <property type="molecule type" value="Genomic_DNA"/>
</dbReference>
<dbReference type="Pfam" id="PF00172">
    <property type="entry name" value="Zn_clus"/>
    <property type="match status" value="1"/>
</dbReference>
<organism evidence="5 6">
    <name type="scientific">Microdochium trichocladiopsis</name>
    <dbReference type="NCBI Taxonomy" id="1682393"/>
    <lineage>
        <taxon>Eukaryota</taxon>
        <taxon>Fungi</taxon>
        <taxon>Dikarya</taxon>
        <taxon>Ascomycota</taxon>
        <taxon>Pezizomycotina</taxon>
        <taxon>Sordariomycetes</taxon>
        <taxon>Xylariomycetidae</taxon>
        <taxon>Xylariales</taxon>
        <taxon>Microdochiaceae</taxon>
        <taxon>Microdochium</taxon>
    </lineage>
</organism>
<dbReference type="PANTHER" id="PTHR37534">
    <property type="entry name" value="TRANSCRIPTIONAL ACTIVATOR PROTEIN UGA3"/>
    <property type="match status" value="1"/>
</dbReference>
<dbReference type="SUPFAM" id="SSF57701">
    <property type="entry name" value="Zn2/Cys6 DNA-binding domain"/>
    <property type="match status" value="1"/>
</dbReference>